<feature type="region of interest" description="Disordered" evidence="1">
    <location>
        <begin position="1"/>
        <end position="21"/>
    </location>
</feature>
<keyword evidence="3" id="KW-1185">Reference proteome</keyword>
<dbReference type="Proteomes" id="UP000243797">
    <property type="component" value="Unassembled WGS sequence"/>
</dbReference>
<feature type="compositionally biased region" description="Polar residues" evidence="1">
    <location>
        <begin position="1"/>
        <end position="13"/>
    </location>
</feature>
<sequence>MSARSNSFPNTAQRRGEQQYAPVTNPRLLSYGAVTKIRTEEGERRLVHKPIADYVRAGTRGGDNDGFQYGLKIRSEHPFTVVQRLITSGEKAGTLVFEIAPTKAFNFEGLPIEIKNIILDLVLVDDAQETVIRPMNAPSSFRRWFGDVHVNRNIRQLATPIYYGRNFFSLATSAEAVNFLESCGHGVPHIRHLAIGDWKKAAANKLIGMFLTTDMKEGMAAVEVATASDRHASVQHPPAKIDKSRTLRYYGGDDEHNSEAFREVMKTWVRRLGNDASAVEEVISKVIIGRCMESERPQIYELGTRFPGKWYPHATFEPLEAIWGRCNCGNTERKNAMAALKRELLLAVRQANDKMLEKKMLGPLTAEEKLAKELAIDMTQDVVQSASGSTIGAHPIGIPVSSSPPDRQEMENPGGGSRPPSEALVPVHDYLGRLGYGAATVTTLRTAEETGEVAYVLSSGNSVPENFVSFDGFHKTIILASDRPFTVTQETIHEGANEGSIAFVVKFAEGFRFLDLPIELQYMILSMLVLNERKEIAVGFDLTHYFDRSARALLQVSREVRRVSGPLYYANNYFDFDSTADAVRFLDQRGQTLGAESTRYMTIQFWQKNTGLRLIRMIVAMDRHKDHSDRLSSGTEAASTLTPGDLSRPIRRTSPDGKFQKICYTGGRNTVDEENFIHALKTWVRKLGDTTAAVEEVVGKVLWDRCVTCERRRDLSQRLEDRWGRCDCHMADQRTSHMERLRRTLLQSSSGESKELTKAAKRFRRELETDMNFP</sequence>
<dbReference type="InParanoid" id="A0A2K1QRA9"/>
<organism evidence="2 3">
    <name type="scientific">Sphaceloma murrayae</name>
    <dbReference type="NCBI Taxonomy" id="2082308"/>
    <lineage>
        <taxon>Eukaryota</taxon>
        <taxon>Fungi</taxon>
        <taxon>Dikarya</taxon>
        <taxon>Ascomycota</taxon>
        <taxon>Pezizomycotina</taxon>
        <taxon>Dothideomycetes</taxon>
        <taxon>Dothideomycetidae</taxon>
        <taxon>Myriangiales</taxon>
        <taxon>Elsinoaceae</taxon>
        <taxon>Sphaceloma</taxon>
    </lineage>
</organism>
<dbReference type="EMBL" id="NKHZ01000050">
    <property type="protein sequence ID" value="PNS17571.1"/>
    <property type="molecule type" value="Genomic_DNA"/>
</dbReference>
<dbReference type="PANTHER" id="PTHR42085">
    <property type="entry name" value="F-BOX DOMAIN-CONTAINING PROTEIN"/>
    <property type="match status" value="1"/>
</dbReference>
<dbReference type="InterPro" id="IPR038883">
    <property type="entry name" value="AN11006-like"/>
</dbReference>
<dbReference type="AlphaFoldDB" id="A0A2K1QRA9"/>
<evidence type="ECO:0000256" key="1">
    <source>
        <dbReference type="SAM" id="MobiDB-lite"/>
    </source>
</evidence>
<accession>A0A2K1QRA9</accession>
<dbReference type="PANTHER" id="PTHR42085:SF2">
    <property type="entry name" value="F-BOX DOMAIN-CONTAINING PROTEIN"/>
    <property type="match status" value="1"/>
</dbReference>
<evidence type="ECO:0000313" key="2">
    <source>
        <dbReference type="EMBL" id="PNS17571.1"/>
    </source>
</evidence>
<proteinExistence type="predicted"/>
<gene>
    <name evidence="2" type="ORF">CAC42_8114</name>
</gene>
<name>A0A2K1QRA9_9PEZI</name>
<feature type="compositionally biased region" description="Polar residues" evidence="1">
    <location>
        <begin position="631"/>
        <end position="642"/>
    </location>
</feature>
<dbReference type="OrthoDB" id="3946505at2759"/>
<feature type="region of interest" description="Disordered" evidence="1">
    <location>
        <begin position="628"/>
        <end position="654"/>
    </location>
</feature>
<comment type="caution">
    <text evidence="2">The sequence shown here is derived from an EMBL/GenBank/DDBJ whole genome shotgun (WGS) entry which is preliminary data.</text>
</comment>
<feature type="region of interest" description="Disordered" evidence="1">
    <location>
        <begin position="393"/>
        <end position="422"/>
    </location>
</feature>
<evidence type="ECO:0000313" key="3">
    <source>
        <dbReference type="Proteomes" id="UP000243797"/>
    </source>
</evidence>
<reference evidence="2 3" key="1">
    <citation type="submission" date="2017-06" db="EMBL/GenBank/DDBJ databases">
        <title>Draft genome sequence of a variant of Elsinoe murrayae.</title>
        <authorList>
            <person name="Cheng Q."/>
        </authorList>
    </citation>
    <scope>NUCLEOTIDE SEQUENCE [LARGE SCALE GENOMIC DNA]</scope>
    <source>
        <strain evidence="2 3">CQ-2017a</strain>
    </source>
</reference>
<protein>
    <submittedName>
        <fullName evidence="2">Uncharacterized protein</fullName>
    </submittedName>
</protein>